<gene>
    <name evidence="2" type="ORF">POPTR_010G163501</name>
</gene>
<proteinExistence type="predicted"/>
<keyword evidence="3" id="KW-1185">Reference proteome</keyword>
<name>A0A3N7GFX6_POPTR</name>
<dbReference type="Gramene" id="Potri.010G163501.1.v4.1">
    <property type="protein sequence ID" value="Potri.010G163501.1.v4.1"/>
    <property type="gene ID" value="Potri.010G163501.v4.1"/>
</dbReference>
<evidence type="ECO:0000313" key="2">
    <source>
        <dbReference type="EMBL" id="RQO96811.1"/>
    </source>
</evidence>
<sequence length="119" mass="13145">MLITLSGVITPAEIEGNLLSSVFFFAALFSFTKREYANQFFYVAAEMPFCCFPFCCGKKSKSRHQKTVHPIYSTHPVDPGTKNTHVERGYGVEGGQIPEPIIPPLQVNSQADKNIGCSN</sequence>
<organism evidence="2 3">
    <name type="scientific">Populus trichocarpa</name>
    <name type="common">Western balsam poplar</name>
    <name type="synonym">Populus balsamifera subsp. trichocarpa</name>
    <dbReference type="NCBI Taxonomy" id="3694"/>
    <lineage>
        <taxon>Eukaryota</taxon>
        <taxon>Viridiplantae</taxon>
        <taxon>Streptophyta</taxon>
        <taxon>Embryophyta</taxon>
        <taxon>Tracheophyta</taxon>
        <taxon>Spermatophyta</taxon>
        <taxon>Magnoliopsida</taxon>
        <taxon>eudicotyledons</taxon>
        <taxon>Gunneridae</taxon>
        <taxon>Pentapetalae</taxon>
        <taxon>rosids</taxon>
        <taxon>fabids</taxon>
        <taxon>Malpighiales</taxon>
        <taxon>Salicaceae</taxon>
        <taxon>Saliceae</taxon>
        <taxon>Populus</taxon>
    </lineage>
</organism>
<feature type="region of interest" description="Disordered" evidence="1">
    <location>
        <begin position="68"/>
        <end position="90"/>
    </location>
</feature>
<dbReference type="Proteomes" id="UP000006729">
    <property type="component" value="Chromosome 10"/>
</dbReference>
<reference evidence="2 3" key="1">
    <citation type="journal article" date="2006" name="Science">
        <title>The genome of black cottonwood, Populus trichocarpa (Torr. &amp; Gray).</title>
        <authorList>
            <person name="Tuskan G.A."/>
            <person name="Difazio S."/>
            <person name="Jansson S."/>
            <person name="Bohlmann J."/>
            <person name="Grigoriev I."/>
            <person name="Hellsten U."/>
            <person name="Putnam N."/>
            <person name="Ralph S."/>
            <person name="Rombauts S."/>
            <person name="Salamov A."/>
            <person name="Schein J."/>
            <person name="Sterck L."/>
            <person name="Aerts A."/>
            <person name="Bhalerao R.R."/>
            <person name="Bhalerao R.P."/>
            <person name="Blaudez D."/>
            <person name="Boerjan W."/>
            <person name="Brun A."/>
            <person name="Brunner A."/>
            <person name="Busov V."/>
            <person name="Campbell M."/>
            <person name="Carlson J."/>
            <person name="Chalot M."/>
            <person name="Chapman J."/>
            <person name="Chen G.L."/>
            <person name="Cooper D."/>
            <person name="Coutinho P.M."/>
            <person name="Couturier J."/>
            <person name="Covert S."/>
            <person name="Cronk Q."/>
            <person name="Cunningham R."/>
            <person name="Davis J."/>
            <person name="Degroeve S."/>
            <person name="Dejardin A."/>
            <person name="Depamphilis C."/>
            <person name="Detter J."/>
            <person name="Dirks B."/>
            <person name="Dubchak I."/>
            <person name="Duplessis S."/>
            <person name="Ehlting J."/>
            <person name="Ellis B."/>
            <person name="Gendler K."/>
            <person name="Goodstein D."/>
            <person name="Gribskov M."/>
            <person name="Grimwood J."/>
            <person name="Groover A."/>
            <person name="Gunter L."/>
            <person name="Hamberger B."/>
            <person name="Heinze B."/>
            <person name="Helariutta Y."/>
            <person name="Henrissat B."/>
            <person name="Holligan D."/>
            <person name="Holt R."/>
            <person name="Huang W."/>
            <person name="Islam-Faridi N."/>
            <person name="Jones S."/>
            <person name="Jones-Rhoades M."/>
            <person name="Jorgensen R."/>
            <person name="Joshi C."/>
            <person name="Kangasjarvi J."/>
            <person name="Karlsson J."/>
            <person name="Kelleher C."/>
            <person name="Kirkpatrick R."/>
            <person name="Kirst M."/>
            <person name="Kohler A."/>
            <person name="Kalluri U."/>
            <person name="Larimer F."/>
            <person name="Leebens-Mack J."/>
            <person name="Leple J.C."/>
            <person name="Locascio P."/>
            <person name="Lou Y."/>
            <person name="Lucas S."/>
            <person name="Martin F."/>
            <person name="Montanini B."/>
            <person name="Napoli C."/>
            <person name="Nelson D.R."/>
            <person name="Nelson C."/>
            <person name="Nieminen K."/>
            <person name="Nilsson O."/>
            <person name="Pereda V."/>
            <person name="Peter G."/>
            <person name="Philippe R."/>
            <person name="Pilate G."/>
            <person name="Poliakov A."/>
            <person name="Razumovskaya J."/>
            <person name="Richardson P."/>
            <person name="Rinaldi C."/>
            <person name="Ritland K."/>
            <person name="Rouze P."/>
            <person name="Ryaboy D."/>
            <person name="Schmutz J."/>
            <person name="Schrader J."/>
            <person name="Segerman B."/>
            <person name="Shin H."/>
            <person name="Siddiqui A."/>
            <person name="Sterky F."/>
            <person name="Terry A."/>
            <person name="Tsai C.J."/>
            <person name="Uberbacher E."/>
            <person name="Unneberg P."/>
            <person name="Vahala J."/>
            <person name="Wall K."/>
            <person name="Wessler S."/>
            <person name="Yang G."/>
            <person name="Yin T."/>
            <person name="Douglas C."/>
            <person name="Marra M."/>
            <person name="Sandberg G."/>
            <person name="Van de Peer Y."/>
            <person name="Rokhsar D."/>
        </authorList>
    </citation>
    <scope>NUCLEOTIDE SEQUENCE [LARGE SCALE GENOMIC DNA]</scope>
    <source>
        <strain evidence="3">cv. Nisqually</strain>
    </source>
</reference>
<dbReference type="EMBL" id="CM009299">
    <property type="protein sequence ID" value="RQO96811.1"/>
    <property type="molecule type" value="Genomic_DNA"/>
</dbReference>
<evidence type="ECO:0000256" key="1">
    <source>
        <dbReference type="SAM" id="MobiDB-lite"/>
    </source>
</evidence>
<dbReference type="InParanoid" id="A0A3N7GFX6"/>
<dbReference type="AlphaFoldDB" id="A0A3N7GFX6"/>
<protein>
    <submittedName>
        <fullName evidence="2">Uncharacterized protein</fullName>
    </submittedName>
</protein>
<accession>A0A3N7GFX6</accession>
<evidence type="ECO:0000313" key="3">
    <source>
        <dbReference type="Proteomes" id="UP000006729"/>
    </source>
</evidence>